<dbReference type="GO" id="GO:0030151">
    <property type="term" value="F:molybdenum ion binding"/>
    <property type="evidence" value="ECO:0007669"/>
    <property type="project" value="InterPro"/>
</dbReference>
<dbReference type="Pfam" id="PF03473">
    <property type="entry name" value="MOSC"/>
    <property type="match status" value="1"/>
</dbReference>
<dbReference type="Pfam" id="PF03475">
    <property type="entry name" value="YiiM_3-alpha"/>
    <property type="match status" value="1"/>
</dbReference>
<sequence>MSWRVAALLGGQPRPFRDSEPSAIAKQPLPGPVRITRLGLAGDEQADRVHHGGPDMAVHLYPLDHHEFWRGELGDHPLLDDPGAFGSNLAIGGISEADLAIGDRFRLGTALLEVSRPRQPCWKIEHRFGHKGMVKTILQSGRAGWYFRVLEEGSAEAGDALEPVERSGSAWTVARTFAALWNPAFEDREKALRQLVLLAPLAHGLRAQIAARL</sequence>
<dbReference type="InterPro" id="IPR011037">
    <property type="entry name" value="Pyrv_Knase-like_insert_dom_sf"/>
</dbReference>
<organism evidence="2 3">
    <name type="scientific">Alteraurantiacibacter buctensis</name>
    <dbReference type="NCBI Taxonomy" id="1503981"/>
    <lineage>
        <taxon>Bacteria</taxon>
        <taxon>Pseudomonadati</taxon>
        <taxon>Pseudomonadota</taxon>
        <taxon>Alphaproteobacteria</taxon>
        <taxon>Sphingomonadales</taxon>
        <taxon>Erythrobacteraceae</taxon>
        <taxon>Alteraurantiacibacter</taxon>
    </lineage>
</organism>
<dbReference type="PANTHER" id="PTHR30212">
    <property type="entry name" value="PROTEIN YIIM"/>
    <property type="match status" value="1"/>
</dbReference>
<evidence type="ECO:0000313" key="2">
    <source>
        <dbReference type="EMBL" id="MXO71463.1"/>
    </source>
</evidence>
<proteinExistence type="predicted"/>
<dbReference type="SUPFAM" id="SSF50800">
    <property type="entry name" value="PK beta-barrel domain-like"/>
    <property type="match status" value="1"/>
</dbReference>
<dbReference type="InterPro" id="IPR052353">
    <property type="entry name" value="Benzoxazolinone_Detox_Enz"/>
</dbReference>
<dbReference type="EMBL" id="WTYV01000002">
    <property type="protein sequence ID" value="MXO71463.1"/>
    <property type="molecule type" value="Genomic_DNA"/>
</dbReference>
<dbReference type="PROSITE" id="PS51340">
    <property type="entry name" value="MOSC"/>
    <property type="match status" value="1"/>
</dbReference>
<dbReference type="AlphaFoldDB" id="A0A844Z0K8"/>
<protein>
    <submittedName>
        <fullName evidence="2">MOSC domain-containing protein</fullName>
    </submittedName>
</protein>
<dbReference type="GO" id="GO:0030170">
    <property type="term" value="F:pyridoxal phosphate binding"/>
    <property type="evidence" value="ECO:0007669"/>
    <property type="project" value="InterPro"/>
</dbReference>
<dbReference type="Gene3D" id="2.40.33.20">
    <property type="entry name" value="PK beta-barrel domain-like"/>
    <property type="match status" value="1"/>
</dbReference>
<gene>
    <name evidence="2" type="ORF">GRI99_07380</name>
</gene>
<dbReference type="GO" id="GO:0003824">
    <property type="term" value="F:catalytic activity"/>
    <property type="evidence" value="ECO:0007669"/>
    <property type="project" value="InterPro"/>
</dbReference>
<dbReference type="RefSeq" id="WP_160771374.1">
    <property type="nucleotide sequence ID" value="NZ_WTYV01000002.1"/>
</dbReference>
<name>A0A844Z0K8_9SPHN</name>
<feature type="domain" description="MOSC" evidence="1">
    <location>
        <begin position="27"/>
        <end position="164"/>
    </location>
</feature>
<dbReference type="OrthoDB" id="9786134at2"/>
<reference evidence="2 3" key="1">
    <citation type="submission" date="2019-12" db="EMBL/GenBank/DDBJ databases">
        <title>Genomic-based taxomic classification of the family Erythrobacteraceae.</title>
        <authorList>
            <person name="Xu L."/>
        </authorList>
    </citation>
    <scope>NUCLEOTIDE SEQUENCE [LARGE SCALE GENOMIC DNA]</scope>
    <source>
        <strain evidence="2 3">M0322</strain>
    </source>
</reference>
<dbReference type="Proteomes" id="UP000466966">
    <property type="component" value="Unassembled WGS sequence"/>
</dbReference>
<dbReference type="InterPro" id="IPR005163">
    <property type="entry name" value="Tri_helical_YiiM-like"/>
</dbReference>
<evidence type="ECO:0000313" key="3">
    <source>
        <dbReference type="Proteomes" id="UP000466966"/>
    </source>
</evidence>
<dbReference type="PANTHER" id="PTHR30212:SF2">
    <property type="entry name" value="PROTEIN YIIM"/>
    <property type="match status" value="1"/>
</dbReference>
<dbReference type="InterPro" id="IPR005302">
    <property type="entry name" value="MoCF_Sase_C"/>
</dbReference>
<evidence type="ECO:0000259" key="1">
    <source>
        <dbReference type="PROSITE" id="PS51340"/>
    </source>
</evidence>
<accession>A0A844Z0K8</accession>
<comment type="caution">
    <text evidence="2">The sequence shown here is derived from an EMBL/GenBank/DDBJ whole genome shotgun (WGS) entry which is preliminary data.</text>
</comment>
<keyword evidence="3" id="KW-1185">Reference proteome</keyword>